<evidence type="ECO:0000313" key="2">
    <source>
        <dbReference type="Proteomes" id="UP001500238"/>
    </source>
</evidence>
<dbReference type="Proteomes" id="UP001500238">
    <property type="component" value="Unassembled WGS sequence"/>
</dbReference>
<proteinExistence type="predicted"/>
<dbReference type="EMBL" id="BAAAES010000021">
    <property type="protein sequence ID" value="GAA0677852.1"/>
    <property type="molecule type" value="Genomic_DNA"/>
</dbReference>
<reference evidence="1 2" key="1">
    <citation type="journal article" date="2019" name="Int. J. Syst. Evol. Microbiol.">
        <title>The Global Catalogue of Microorganisms (GCM) 10K type strain sequencing project: providing services to taxonomists for standard genome sequencing and annotation.</title>
        <authorList>
            <consortium name="The Broad Institute Genomics Platform"/>
            <consortium name="The Broad Institute Genome Sequencing Center for Infectious Disease"/>
            <person name="Wu L."/>
            <person name="Ma J."/>
        </authorList>
    </citation>
    <scope>NUCLEOTIDE SEQUENCE [LARGE SCALE GENOMIC DNA]</scope>
    <source>
        <strain evidence="1 2">JCM 14603</strain>
    </source>
</reference>
<keyword evidence="2" id="KW-1185">Reference proteome</keyword>
<organism evidence="1 2">
    <name type="scientific">Sphingomonas insulae</name>
    <dbReference type="NCBI Taxonomy" id="424800"/>
    <lineage>
        <taxon>Bacteria</taxon>
        <taxon>Pseudomonadati</taxon>
        <taxon>Pseudomonadota</taxon>
        <taxon>Alphaproteobacteria</taxon>
        <taxon>Sphingomonadales</taxon>
        <taxon>Sphingomonadaceae</taxon>
        <taxon>Sphingomonas</taxon>
    </lineage>
</organism>
<sequence length="336" mass="38019">MKSIVSVQGWTLDIAVELDRHSMGFAGYFFRASDERRQVIAAYFAMRMPQVDVMESSAMTEHAQLLLKADHQHILIEAFGKVPVGLRPALARAGGQPHEPRFYRYLHDLLTNPPHQMLASALGQIGKIDLTRLRVLKRLPEDLAYGRLAVIMRDVDYVTSALSLIDLLVSANVDRDALTGALVKVESRSQLSAFWRRWALKTTFPSHPVPPSSFYAPIQDGHALKASALRFRNCSERYLAAVLEGKAAFAEFEHVDQHVVVHLLNRRGEWMFESAYGRQNRNVSAAVRSEVLEYLASHGVFERCDRQKAPGRWEALRDLTSRVGFYDEDDEEDQDG</sequence>
<protein>
    <submittedName>
        <fullName evidence="1">Uncharacterized protein</fullName>
    </submittedName>
</protein>
<comment type="caution">
    <text evidence="1">The sequence shown here is derived from an EMBL/GenBank/DDBJ whole genome shotgun (WGS) entry which is preliminary data.</text>
</comment>
<name>A0ABN1I075_9SPHN</name>
<accession>A0ABN1I075</accession>
<gene>
    <name evidence="1" type="ORF">GCM10009102_32950</name>
</gene>
<evidence type="ECO:0000313" key="1">
    <source>
        <dbReference type="EMBL" id="GAA0677852.1"/>
    </source>
</evidence>
<dbReference type="RefSeq" id="WP_163957209.1">
    <property type="nucleotide sequence ID" value="NZ_BAAAES010000021.1"/>
</dbReference>